<dbReference type="RefSeq" id="XP_013753769.1">
    <property type="nucleotide sequence ID" value="XM_013898315.1"/>
</dbReference>
<dbReference type="eggNOG" id="KOG3259">
    <property type="taxonomic scope" value="Eukaryota"/>
</dbReference>
<dbReference type="InterPro" id="IPR023058">
    <property type="entry name" value="PPIase_PpiC_CS"/>
</dbReference>
<dbReference type="EC" id="5.2.1.8" evidence="5"/>
<dbReference type="InterPro" id="IPR046357">
    <property type="entry name" value="PPIase_dom_sf"/>
</dbReference>
<dbReference type="SUPFAM" id="SSF54534">
    <property type="entry name" value="FKBP-like"/>
    <property type="match status" value="1"/>
</dbReference>
<evidence type="ECO:0000256" key="1">
    <source>
        <dbReference type="ARBA" id="ARBA00000971"/>
    </source>
</evidence>
<evidence type="ECO:0000256" key="2">
    <source>
        <dbReference type="ARBA" id="ARBA00023110"/>
    </source>
</evidence>
<dbReference type="PROSITE" id="PS01096">
    <property type="entry name" value="PPIC_PPIASE_1"/>
    <property type="match status" value="1"/>
</dbReference>
<keyword evidence="2 4" id="KW-0697">Rotamase</keyword>
<evidence type="ECO:0000313" key="8">
    <source>
        <dbReference type="Proteomes" id="UP000054408"/>
    </source>
</evidence>
<sequence>MSSSVRASHLLIKHSGSRRLASWRDPDGERIRATDKSDAIAQLKAIRERIVSGEVTFADAATELSDCSSARNGGDLGHFTRGQMQKPFEDATFALAVGDLSDVVDTDSGVHIILRTA</sequence>
<dbReference type="EMBL" id="GL349488">
    <property type="protein sequence ID" value="KNC54308.1"/>
    <property type="molecule type" value="Genomic_DNA"/>
</dbReference>
<dbReference type="Gene3D" id="3.10.50.40">
    <property type="match status" value="1"/>
</dbReference>
<name>A0A0L0DS76_THETB</name>
<dbReference type="Proteomes" id="UP000054408">
    <property type="component" value="Unassembled WGS sequence"/>
</dbReference>
<dbReference type="OMA" id="DEVQCLH"/>
<dbReference type="GeneID" id="25568551"/>
<dbReference type="PROSITE" id="PS50198">
    <property type="entry name" value="PPIC_PPIASE_2"/>
    <property type="match status" value="1"/>
</dbReference>
<dbReference type="FunFam" id="3.10.50.40:FF:000010">
    <property type="entry name" value="Peptidyl-prolyl cis-trans isomerase Pin1"/>
    <property type="match status" value="1"/>
</dbReference>
<organism evidence="7 8">
    <name type="scientific">Thecamonas trahens ATCC 50062</name>
    <dbReference type="NCBI Taxonomy" id="461836"/>
    <lineage>
        <taxon>Eukaryota</taxon>
        <taxon>Apusozoa</taxon>
        <taxon>Apusomonadida</taxon>
        <taxon>Apusomonadidae</taxon>
        <taxon>Thecamonas</taxon>
    </lineage>
</organism>
<dbReference type="GO" id="GO:0005829">
    <property type="term" value="C:cytosol"/>
    <property type="evidence" value="ECO:0007669"/>
    <property type="project" value="TreeGrafter"/>
</dbReference>
<dbReference type="GO" id="GO:0005634">
    <property type="term" value="C:nucleus"/>
    <property type="evidence" value="ECO:0007669"/>
    <property type="project" value="TreeGrafter"/>
</dbReference>
<dbReference type="InterPro" id="IPR000297">
    <property type="entry name" value="PPIase_PpiC"/>
</dbReference>
<keyword evidence="8" id="KW-1185">Reference proteome</keyword>
<reference evidence="7 8" key="1">
    <citation type="submission" date="2010-05" db="EMBL/GenBank/DDBJ databases">
        <title>The Genome Sequence of Thecamonas trahens ATCC 50062.</title>
        <authorList>
            <consortium name="The Broad Institute Genome Sequencing Platform"/>
            <person name="Russ C."/>
            <person name="Cuomo C."/>
            <person name="Shea T."/>
            <person name="Young S.K."/>
            <person name="Zeng Q."/>
            <person name="Koehrsen M."/>
            <person name="Haas B."/>
            <person name="Borodovsky M."/>
            <person name="Guigo R."/>
            <person name="Alvarado L."/>
            <person name="Berlin A."/>
            <person name="Bochicchio J."/>
            <person name="Borenstein D."/>
            <person name="Chapman S."/>
            <person name="Chen Z."/>
            <person name="Freedman E."/>
            <person name="Gellesch M."/>
            <person name="Goldberg J."/>
            <person name="Griggs A."/>
            <person name="Gujja S."/>
            <person name="Heilman E."/>
            <person name="Heiman D."/>
            <person name="Hepburn T."/>
            <person name="Howarth C."/>
            <person name="Jen D."/>
            <person name="Larson L."/>
            <person name="Mehta T."/>
            <person name="Park D."/>
            <person name="Pearson M."/>
            <person name="Roberts A."/>
            <person name="Saif S."/>
            <person name="Shenoy N."/>
            <person name="Sisk P."/>
            <person name="Stolte C."/>
            <person name="Sykes S."/>
            <person name="Thomson T."/>
            <person name="Walk T."/>
            <person name="White J."/>
            <person name="Yandava C."/>
            <person name="Burger G."/>
            <person name="Gray M.W."/>
            <person name="Holland P.W.H."/>
            <person name="King N."/>
            <person name="Lang F.B.F."/>
            <person name="Roger A.J."/>
            <person name="Ruiz-Trillo I."/>
            <person name="Lander E."/>
            <person name="Nusbaum C."/>
        </authorList>
    </citation>
    <scope>NUCLEOTIDE SEQUENCE [LARGE SCALE GENOMIC DNA]</scope>
    <source>
        <strain evidence="7 8">ATCC 50062</strain>
    </source>
</reference>
<feature type="domain" description="PpiC" evidence="6">
    <location>
        <begin position="2"/>
        <end position="117"/>
    </location>
</feature>
<dbReference type="Pfam" id="PF00639">
    <property type="entry name" value="Rotamase"/>
    <property type="match status" value="1"/>
</dbReference>
<evidence type="ECO:0000259" key="6">
    <source>
        <dbReference type="PROSITE" id="PS50198"/>
    </source>
</evidence>
<dbReference type="GO" id="GO:0003755">
    <property type="term" value="F:peptidyl-prolyl cis-trans isomerase activity"/>
    <property type="evidence" value="ECO:0007669"/>
    <property type="project" value="UniProtKB-UniRule"/>
</dbReference>
<evidence type="ECO:0000313" key="7">
    <source>
        <dbReference type="EMBL" id="KNC54308.1"/>
    </source>
</evidence>
<accession>A0A0L0DS76</accession>
<dbReference type="AlphaFoldDB" id="A0A0L0DS76"/>
<dbReference type="InterPro" id="IPR051370">
    <property type="entry name" value="PPIase_Pin1"/>
</dbReference>
<evidence type="ECO:0000256" key="5">
    <source>
        <dbReference type="RuleBase" id="RU363014"/>
    </source>
</evidence>
<comment type="catalytic activity">
    <reaction evidence="1 5">
        <text>[protein]-peptidylproline (omega=180) = [protein]-peptidylproline (omega=0)</text>
        <dbReference type="Rhea" id="RHEA:16237"/>
        <dbReference type="Rhea" id="RHEA-COMP:10747"/>
        <dbReference type="Rhea" id="RHEA-COMP:10748"/>
        <dbReference type="ChEBI" id="CHEBI:83833"/>
        <dbReference type="ChEBI" id="CHEBI:83834"/>
        <dbReference type="EC" id="5.2.1.8"/>
    </reaction>
</comment>
<keyword evidence="3 4" id="KW-0413">Isomerase</keyword>
<dbReference type="PANTHER" id="PTHR10657:SF4">
    <property type="entry name" value="PEPTIDYL-PROLYL CIS-TRANS ISOMERASE-RELATED"/>
    <property type="match status" value="1"/>
</dbReference>
<proteinExistence type="predicted"/>
<evidence type="ECO:0000256" key="4">
    <source>
        <dbReference type="PROSITE-ProRule" id="PRU00278"/>
    </source>
</evidence>
<dbReference type="STRING" id="461836.A0A0L0DS76"/>
<evidence type="ECO:0000256" key="3">
    <source>
        <dbReference type="ARBA" id="ARBA00023235"/>
    </source>
</evidence>
<dbReference type="OrthoDB" id="2530521at2759"/>
<gene>
    <name evidence="7" type="ORF">AMSG_10292</name>
</gene>
<protein>
    <recommendedName>
        <fullName evidence="5">Peptidyl-prolyl cis-trans isomerase</fullName>
        <ecNumber evidence="5">5.2.1.8</ecNumber>
    </recommendedName>
</protein>
<dbReference type="PANTHER" id="PTHR10657">
    <property type="entry name" value="PEPTIDYL-PROLYL CIS-TRANS ISOMERASE"/>
    <property type="match status" value="1"/>
</dbReference>